<evidence type="ECO:0000256" key="2">
    <source>
        <dbReference type="ARBA" id="ARBA00022723"/>
    </source>
</evidence>
<dbReference type="InterPro" id="IPR001818">
    <property type="entry name" value="Pept_M10_metallopeptidase"/>
</dbReference>
<dbReference type="RefSeq" id="WP_061525312.1">
    <property type="nucleotide sequence ID" value="NZ_JRHX01000081.1"/>
</dbReference>
<name>A0A150HR41_9GAMM</name>
<comment type="caution">
    <text evidence="8">The sequence shown here is derived from an EMBL/GenBank/DDBJ whole genome shotgun (WGS) entry which is preliminary data.</text>
</comment>
<feature type="coiled-coil region" evidence="5">
    <location>
        <begin position="168"/>
        <end position="195"/>
    </location>
</feature>
<dbReference type="PRINTS" id="PR00138">
    <property type="entry name" value="MATRIXIN"/>
</dbReference>
<dbReference type="GO" id="GO:0006508">
    <property type="term" value="P:proteolysis"/>
    <property type="evidence" value="ECO:0007669"/>
    <property type="project" value="UniProtKB-KW"/>
</dbReference>
<evidence type="ECO:0000313" key="9">
    <source>
        <dbReference type="Proteomes" id="UP000075544"/>
    </source>
</evidence>
<dbReference type="Proteomes" id="UP000075544">
    <property type="component" value="Unassembled WGS sequence"/>
</dbReference>
<dbReference type="GO" id="GO:0004222">
    <property type="term" value="F:metalloendopeptidase activity"/>
    <property type="evidence" value="ECO:0007669"/>
    <property type="project" value="InterPro"/>
</dbReference>
<gene>
    <name evidence="8" type="ORF">AVENLUH13518_02661</name>
</gene>
<dbReference type="InterPro" id="IPR006026">
    <property type="entry name" value="Peptidase_Metallo"/>
</dbReference>
<evidence type="ECO:0000256" key="6">
    <source>
        <dbReference type="SAM" id="SignalP"/>
    </source>
</evidence>
<keyword evidence="3" id="KW-0378">Hydrolase</keyword>
<feature type="signal peptide" evidence="6">
    <location>
        <begin position="1"/>
        <end position="22"/>
    </location>
</feature>
<dbReference type="EMBL" id="JRHX01000081">
    <property type="protein sequence ID" value="KXZ69125.1"/>
    <property type="molecule type" value="Genomic_DNA"/>
</dbReference>
<evidence type="ECO:0000259" key="7">
    <source>
        <dbReference type="SMART" id="SM00235"/>
    </source>
</evidence>
<dbReference type="GO" id="GO:0008270">
    <property type="term" value="F:zinc ion binding"/>
    <property type="evidence" value="ECO:0007669"/>
    <property type="project" value="InterPro"/>
</dbReference>
<dbReference type="PATRIC" id="fig|52133.19.peg.2696"/>
<dbReference type="Pfam" id="PF00413">
    <property type="entry name" value="Peptidase_M10"/>
    <property type="match status" value="1"/>
</dbReference>
<keyword evidence="4" id="KW-0862">Zinc</keyword>
<dbReference type="GO" id="GO:0031012">
    <property type="term" value="C:extracellular matrix"/>
    <property type="evidence" value="ECO:0007669"/>
    <property type="project" value="InterPro"/>
</dbReference>
<evidence type="ECO:0000256" key="5">
    <source>
        <dbReference type="SAM" id="Coils"/>
    </source>
</evidence>
<evidence type="ECO:0000313" key="8">
    <source>
        <dbReference type="EMBL" id="KXZ69125.1"/>
    </source>
</evidence>
<dbReference type="Gene3D" id="3.40.390.10">
    <property type="entry name" value="Collagenase (Catalytic Domain)"/>
    <property type="match status" value="1"/>
</dbReference>
<sequence>MYPFFLIIFLCLCVSTSPKIFAQSSETDFSAIRYSKEHPLRYRIADLDPRLNITKQQVIELTKQATEIWAKDTGQQYFVYDPKASFVIHLVFDQRQMRSMKRAENLKQIEKDQNNWDLQNQKMQMLKEKLLAYDTQIQLQNIQYQTLLENYRKNVERSKSLFQRKSLAFELKKQAAELELRRKQLNQLIAKQQLKQKQFNSQKKYVEILTEQLTTSVVEFNQVFKPQILHKGQFDENQIFIFEFSSLEDLRLTLAHEFGHALGLKHTHDPRSLMYPRIKDQDAKHFELTDTDLSLLGLSK</sequence>
<dbReference type="InterPro" id="IPR024079">
    <property type="entry name" value="MetalloPept_cat_dom_sf"/>
</dbReference>
<feature type="domain" description="Peptidase metallopeptidase" evidence="7">
    <location>
        <begin position="129"/>
        <end position="298"/>
    </location>
</feature>
<proteinExistence type="predicted"/>
<evidence type="ECO:0000256" key="1">
    <source>
        <dbReference type="ARBA" id="ARBA00022670"/>
    </source>
</evidence>
<keyword evidence="6" id="KW-0732">Signal</keyword>
<dbReference type="SUPFAM" id="SSF55486">
    <property type="entry name" value="Metalloproteases ('zincins'), catalytic domain"/>
    <property type="match status" value="1"/>
</dbReference>
<feature type="chain" id="PRO_5007562888" evidence="6">
    <location>
        <begin position="23"/>
        <end position="300"/>
    </location>
</feature>
<protein>
    <submittedName>
        <fullName evidence="8">Matrixin</fullName>
    </submittedName>
</protein>
<organism evidence="8 9">
    <name type="scientific">Acinetobacter venetianus</name>
    <dbReference type="NCBI Taxonomy" id="52133"/>
    <lineage>
        <taxon>Bacteria</taxon>
        <taxon>Pseudomonadati</taxon>
        <taxon>Pseudomonadota</taxon>
        <taxon>Gammaproteobacteria</taxon>
        <taxon>Moraxellales</taxon>
        <taxon>Moraxellaceae</taxon>
        <taxon>Acinetobacter</taxon>
    </lineage>
</organism>
<reference evidence="8 9" key="1">
    <citation type="journal article" date="2016" name="Sci. Rep.">
        <title>Genomic and phenotypic characterization of the species Acinetobacter venetianus.</title>
        <authorList>
            <person name="Fondi M."/>
            <person name="Maida I."/>
            <person name="Perrin E."/>
            <person name="Orlandini V."/>
            <person name="La Torre L."/>
            <person name="Bosi E."/>
            <person name="Negroni A."/>
            <person name="Zanaroli G."/>
            <person name="Fava F."/>
            <person name="Decorosi F."/>
            <person name="Giovannetti L."/>
            <person name="Viti C."/>
            <person name="Vaneechoutte M."/>
            <person name="Dijkshoorn L."/>
            <person name="Fani R."/>
        </authorList>
    </citation>
    <scope>NUCLEOTIDE SEQUENCE [LARGE SCALE GENOMIC DNA]</scope>
    <source>
        <strain evidence="8 9">LUH13518</strain>
    </source>
</reference>
<keyword evidence="5" id="KW-0175">Coiled coil</keyword>
<dbReference type="AlphaFoldDB" id="A0A150HR41"/>
<keyword evidence="1" id="KW-0645">Protease</keyword>
<dbReference type="SMART" id="SM00235">
    <property type="entry name" value="ZnMc"/>
    <property type="match status" value="1"/>
</dbReference>
<dbReference type="InterPro" id="IPR021190">
    <property type="entry name" value="Pept_M10A"/>
</dbReference>
<accession>A0A150HR41</accession>
<evidence type="ECO:0000256" key="4">
    <source>
        <dbReference type="ARBA" id="ARBA00022833"/>
    </source>
</evidence>
<keyword evidence="2" id="KW-0479">Metal-binding</keyword>
<evidence type="ECO:0000256" key="3">
    <source>
        <dbReference type="ARBA" id="ARBA00022801"/>
    </source>
</evidence>